<name>A0A978V9L2_ZIZJJ</name>
<keyword evidence="4" id="KW-0029">Amino-acid transport</keyword>
<proteinExistence type="predicted"/>
<feature type="transmembrane region" description="Helical" evidence="7">
    <location>
        <begin position="330"/>
        <end position="354"/>
    </location>
</feature>
<dbReference type="PANTHER" id="PTHR22950">
    <property type="entry name" value="AMINO ACID TRANSPORTER"/>
    <property type="match status" value="1"/>
</dbReference>
<dbReference type="EMBL" id="JAEACU010000006">
    <property type="protein sequence ID" value="KAH7524597.1"/>
    <property type="molecule type" value="Genomic_DNA"/>
</dbReference>
<feature type="transmembrane region" description="Helical" evidence="7">
    <location>
        <begin position="306"/>
        <end position="323"/>
    </location>
</feature>
<dbReference type="GO" id="GO:0015179">
    <property type="term" value="F:L-amino acid transmembrane transporter activity"/>
    <property type="evidence" value="ECO:0007669"/>
    <property type="project" value="TreeGrafter"/>
</dbReference>
<keyword evidence="6 7" id="KW-0472">Membrane</keyword>
<evidence type="ECO:0000256" key="6">
    <source>
        <dbReference type="ARBA" id="ARBA00023136"/>
    </source>
</evidence>
<evidence type="ECO:0000256" key="4">
    <source>
        <dbReference type="ARBA" id="ARBA00022970"/>
    </source>
</evidence>
<evidence type="ECO:0000313" key="10">
    <source>
        <dbReference type="Proteomes" id="UP000813462"/>
    </source>
</evidence>
<dbReference type="GO" id="GO:0015175">
    <property type="term" value="F:neutral L-amino acid transmembrane transporter activity"/>
    <property type="evidence" value="ECO:0007669"/>
    <property type="project" value="TreeGrafter"/>
</dbReference>
<keyword evidence="3 7" id="KW-0812">Transmembrane</keyword>
<evidence type="ECO:0000313" key="9">
    <source>
        <dbReference type="EMBL" id="KAH7524597.1"/>
    </source>
</evidence>
<evidence type="ECO:0000256" key="1">
    <source>
        <dbReference type="ARBA" id="ARBA00004141"/>
    </source>
</evidence>
<dbReference type="InterPro" id="IPR013057">
    <property type="entry name" value="AA_transpt_TM"/>
</dbReference>
<feature type="transmembrane region" description="Helical" evidence="7">
    <location>
        <begin position="265"/>
        <end position="286"/>
    </location>
</feature>
<dbReference type="AlphaFoldDB" id="A0A978V9L2"/>
<dbReference type="Pfam" id="PF01490">
    <property type="entry name" value="Aa_trans"/>
    <property type="match status" value="2"/>
</dbReference>
<evidence type="ECO:0000256" key="3">
    <source>
        <dbReference type="ARBA" id="ARBA00022692"/>
    </source>
</evidence>
<feature type="transmembrane region" description="Helical" evidence="7">
    <location>
        <begin position="210"/>
        <end position="231"/>
    </location>
</feature>
<evidence type="ECO:0000256" key="2">
    <source>
        <dbReference type="ARBA" id="ARBA00022448"/>
    </source>
</evidence>
<reference evidence="9" key="1">
    <citation type="journal article" date="2021" name="Front. Plant Sci.">
        <title>Chromosome-Scale Genome Assembly for Chinese Sour Jujube and Insights Into Its Genome Evolution and Domestication Signature.</title>
        <authorList>
            <person name="Shen L.-Y."/>
            <person name="Luo H."/>
            <person name="Wang X.-L."/>
            <person name="Wang X.-M."/>
            <person name="Qiu X.-J."/>
            <person name="Liu H."/>
            <person name="Zhou S.-S."/>
            <person name="Jia K.-H."/>
            <person name="Nie S."/>
            <person name="Bao Y.-T."/>
            <person name="Zhang R.-G."/>
            <person name="Yun Q.-Z."/>
            <person name="Chai Y.-H."/>
            <person name="Lu J.-Y."/>
            <person name="Li Y."/>
            <person name="Zhao S.-W."/>
            <person name="Mao J.-F."/>
            <person name="Jia S.-G."/>
            <person name="Mao Y.-M."/>
        </authorList>
    </citation>
    <scope>NUCLEOTIDE SEQUENCE</scope>
    <source>
        <strain evidence="9">AT0</strain>
        <tissue evidence="9">Leaf</tissue>
    </source>
</reference>
<evidence type="ECO:0000256" key="7">
    <source>
        <dbReference type="SAM" id="Phobius"/>
    </source>
</evidence>
<evidence type="ECO:0000259" key="8">
    <source>
        <dbReference type="Pfam" id="PF01490"/>
    </source>
</evidence>
<gene>
    <name evidence="9" type="ORF">FEM48_Zijuj06G0136300</name>
</gene>
<dbReference type="GO" id="GO:0005774">
    <property type="term" value="C:vacuolar membrane"/>
    <property type="evidence" value="ECO:0007669"/>
    <property type="project" value="TreeGrafter"/>
</dbReference>
<keyword evidence="2" id="KW-0813">Transport</keyword>
<feature type="transmembrane region" description="Helical" evidence="7">
    <location>
        <begin position="95"/>
        <end position="117"/>
    </location>
</feature>
<feature type="transmembrane region" description="Helical" evidence="7">
    <location>
        <begin position="184"/>
        <end position="204"/>
    </location>
</feature>
<accession>A0A978V9L2</accession>
<organism evidence="9 10">
    <name type="scientific">Ziziphus jujuba var. spinosa</name>
    <dbReference type="NCBI Taxonomy" id="714518"/>
    <lineage>
        <taxon>Eukaryota</taxon>
        <taxon>Viridiplantae</taxon>
        <taxon>Streptophyta</taxon>
        <taxon>Embryophyta</taxon>
        <taxon>Tracheophyta</taxon>
        <taxon>Spermatophyta</taxon>
        <taxon>Magnoliopsida</taxon>
        <taxon>eudicotyledons</taxon>
        <taxon>Gunneridae</taxon>
        <taxon>Pentapetalae</taxon>
        <taxon>rosids</taxon>
        <taxon>fabids</taxon>
        <taxon>Rosales</taxon>
        <taxon>Rhamnaceae</taxon>
        <taxon>Paliureae</taxon>
        <taxon>Ziziphus</taxon>
    </lineage>
</organism>
<feature type="transmembrane region" description="Helical" evidence="7">
    <location>
        <begin position="360"/>
        <end position="379"/>
    </location>
</feature>
<protein>
    <recommendedName>
        <fullName evidence="8">Amino acid transporter transmembrane domain-containing protein</fullName>
    </recommendedName>
</protein>
<feature type="domain" description="Amino acid transporter transmembrane" evidence="8">
    <location>
        <begin position="256"/>
        <end position="380"/>
    </location>
</feature>
<sequence length="381" mass="42544">MALYSSLVNLMEVEGEQERATSAVLTSPLSAESLSSSRSQPQCQPQLHGYRCVHNLFDVGLSFLPLENWMQGRFVLMQVNEEIGTEQDSKMISSVSWQVIVAAFVMNIYIVGLNHLYDIDIDKGNIQFELASDRILLLYDDIRRSFQCNSSSNALKVVLPPGEETPLLGEGDPSSRSLSSQANTFANVFIAIIGARVLGLPYTFKCTGWVRGLLMLFAVASRTYHCMMLLIHTFQKLDSVHLLKNSNIALLLLIRKEMITANMGARLVTTLVKFGLCVNLFFTLPIMMNLDYEIVERRFWGGRCCLWLRWLSVLLVSLVAILVPNFVDFLCLVGNGVCFALGFILPSLFHLVVFIDKMAWGTWCSHVSIMVVGLVLGVLGT</sequence>
<dbReference type="Proteomes" id="UP000813462">
    <property type="component" value="Unassembled WGS sequence"/>
</dbReference>
<dbReference type="PANTHER" id="PTHR22950:SF529">
    <property type="entry name" value="AMINO ACID TRANSPORTER AVT3B"/>
    <property type="match status" value="1"/>
</dbReference>
<comment type="caution">
    <text evidence="9">The sequence shown here is derived from an EMBL/GenBank/DDBJ whole genome shotgun (WGS) entry which is preliminary data.</text>
</comment>
<comment type="subcellular location">
    <subcellularLocation>
        <location evidence="1">Membrane</location>
        <topology evidence="1">Multi-pass membrane protein</topology>
    </subcellularLocation>
</comment>
<evidence type="ECO:0000256" key="5">
    <source>
        <dbReference type="ARBA" id="ARBA00022989"/>
    </source>
</evidence>
<feature type="domain" description="Amino acid transporter transmembrane" evidence="8">
    <location>
        <begin position="182"/>
        <end position="238"/>
    </location>
</feature>
<keyword evidence="5 7" id="KW-1133">Transmembrane helix</keyword>